<reference evidence="5 6" key="1">
    <citation type="submission" date="2017-04" db="EMBL/GenBank/DDBJ databases">
        <title>Draft genome sequence of Tuber borchii Vittad., a whitish edible truffle.</title>
        <authorList>
            <consortium name="DOE Joint Genome Institute"/>
            <person name="Murat C."/>
            <person name="Kuo A."/>
            <person name="Barry K.W."/>
            <person name="Clum A."/>
            <person name="Dockter R.B."/>
            <person name="Fauchery L."/>
            <person name="Iotti M."/>
            <person name="Kohler A."/>
            <person name="Labutti K."/>
            <person name="Lindquist E.A."/>
            <person name="Lipzen A."/>
            <person name="Ohm R.A."/>
            <person name="Wang M."/>
            <person name="Grigoriev I.V."/>
            <person name="Zambonelli A."/>
            <person name="Martin F.M."/>
        </authorList>
    </citation>
    <scope>NUCLEOTIDE SEQUENCE [LARGE SCALE GENOMIC DNA]</scope>
    <source>
        <strain evidence="5 6">Tbo3840</strain>
    </source>
</reference>
<gene>
    <name evidence="5" type="ORF">B9Z19DRAFT_839451</name>
</gene>
<comment type="caution">
    <text evidence="5">The sequence shown here is derived from an EMBL/GenBank/DDBJ whole genome shotgun (WGS) entry which is preliminary data.</text>
</comment>
<evidence type="ECO:0000256" key="1">
    <source>
        <dbReference type="ARBA" id="ARBA00022741"/>
    </source>
</evidence>
<dbReference type="STRING" id="42251.A0A2T6ZUX5"/>
<evidence type="ECO:0000313" key="6">
    <source>
        <dbReference type="Proteomes" id="UP000244722"/>
    </source>
</evidence>
<name>A0A2T6ZUX5_TUBBO</name>
<dbReference type="GO" id="GO:0016459">
    <property type="term" value="C:myosin complex"/>
    <property type="evidence" value="ECO:0007669"/>
    <property type="project" value="InterPro"/>
</dbReference>
<protein>
    <recommendedName>
        <fullName evidence="4">Myosin N-terminal SH3-like domain-containing protein</fullName>
    </recommendedName>
</protein>
<feature type="compositionally biased region" description="Low complexity" evidence="3">
    <location>
        <begin position="101"/>
        <end position="114"/>
    </location>
</feature>
<feature type="domain" description="Myosin N-terminal SH3-like" evidence="4">
    <location>
        <begin position="160"/>
        <end position="203"/>
    </location>
</feature>
<dbReference type="Gene3D" id="2.30.30.360">
    <property type="entry name" value="Myosin S1 fragment, N-terminal"/>
    <property type="match status" value="1"/>
</dbReference>
<dbReference type="GO" id="GO:0003774">
    <property type="term" value="F:cytoskeletal motor activity"/>
    <property type="evidence" value="ECO:0007669"/>
    <property type="project" value="InterPro"/>
</dbReference>
<dbReference type="InterPro" id="IPR004009">
    <property type="entry name" value="SH3_Myosin"/>
</dbReference>
<dbReference type="AlphaFoldDB" id="A0A2T6ZUX5"/>
<proteinExistence type="predicted"/>
<feature type="compositionally biased region" description="Low complexity" evidence="3">
    <location>
        <begin position="52"/>
        <end position="80"/>
    </location>
</feature>
<keyword evidence="2" id="KW-0067">ATP-binding</keyword>
<evidence type="ECO:0000256" key="3">
    <source>
        <dbReference type="SAM" id="MobiDB-lite"/>
    </source>
</evidence>
<dbReference type="Pfam" id="PF02736">
    <property type="entry name" value="Myosin_N"/>
    <property type="match status" value="1"/>
</dbReference>
<accession>A0A2T6ZUX5</accession>
<keyword evidence="6" id="KW-1185">Reference proteome</keyword>
<dbReference type="SUPFAM" id="SSF50084">
    <property type="entry name" value="Myosin S1 fragment, N-terminal domain"/>
    <property type="match status" value="1"/>
</dbReference>
<feature type="compositionally biased region" description="Polar residues" evidence="3">
    <location>
        <begin position="1"/>
        <end position="14"/>
    </location>
</feature>
<evidence type="ECO:0000313" key="5">
    <source>
        <dbReference type="EMBL" id="PUU79297.1"/>
    </source>
</evidence>
<dbReference type="InterPro" id="IPR008989">
    <property type="entry name" value="Myosin_S1_N"/>
</dbReference>
<dbReference type="OrthoDB" id="6108017at2759"/>
<evidence type="ECO:0000256" key="2">
    <source>
        <dbReference type="ARBA" id="ARBA00022840"/>
    </source>
</evidence>
<dbReference type="EMBL" id="NESQ01000095">
    <property type="protein sequence ID" value="PUU79297.1"/>
    <property type="molecule type" value="Genomic_DNA"/>
</dbReference>
<dbReference type="GO" id="GO:0005524">
    <property type="term" value="F:ATP binding"/>
    <property type="evidence" value="ECO:0007669"/>
    <property type="project" value="UniProtKB-KW"/>
</dbReference>
<feature type="region of interest" description="Disordered" evidence="3">
    <location>
        <begin position="1"/>
        <end position="130"/>
    </location>
</feature>
<dbReference type="GO" id="GO:0051015">
    <property type="term" value="F:actin filament binding"/>
    <property type="evidence" value="ECO:0007669"/>
    <property type="project" value="InterPro"/>
</dbReference>
<sequence>MSGFNHYTTSGFTPPQNPPALLSWQQRRPAPGAHKKPPSSPSNGQVSPPSPAAVAAPISSSDLSIPSLSSSPPRSSVSPSSFPPPSVPSISAPSNKVHRQSLSSLPPTLSTIPPRHNRSGSAPKGMPGTFAPNFIKSTDERRNSAASLGAGIAGESSDFSGRRWVWVRDPEKAFVKGEVVLDEDGTLTVRCDDGAVRIPKKCC</sequence>
<dbReference type="PROSITE" id="PS51844">
    <property type="entry name" value="SH3_LIKE"/>
    <property type="match status" value="1"/>
</dbReference>
<organism evidence="5 6">
    <name type="scientific">Tuber borchii</name>
    <name type="common">White truffle</name>
    <dbReference type="NCBI Taxonomy" id="42251"/>
    <lineage>
        <taxon>Eukaryota</taxon>
        <taxon>Fungi</taxon>
        <taxon>Dikarya</taxon>
        <taxon>Ascomycota</taxon>
        <taxon>Pezizomycotina</taxon>
        <taxon>Pezizomycetes</taxon>
        <taxon>Pezizales</taxon>
        <taxon>Tuberaceae</taxon>
        <taxon>Tuber</taxon>
    </lineage>
</organism>
<keyword evidence="1" id="KW-0547">Nucleotide-binding</keyword>
<dbReference type="Proteomes" id="UP000244722">
    <property type="component" value="Unassembled WGS sequence"/>
</dbReference>
<evidence type="ECO:0000259" key="4">
    <source>
        <dbReference type="PROSITE" id="PS51844"/>
    </source>
</evidence>